<dbReference type="Proteomes" id="UP000054166">
    <property type="component" value="Unassembled WGS sequence"/>
</dbReference>
<keyword evidence="1" id="KW-0812">Transmembrane</keyword>
<keyword evidence="1" id="KW-0472">Membrane</keyword>
<name>A0A0C3GG09_PILCF</name>
<evidence type="ECO:0000313" key="4">
    <source>
        <dbReference type="Proteomes" id="UP000054166"/>
    </source>
</evidence>
<feature type="domain" description="DUF6533" evidence="2">
    <location>
        <begin position="28"/>
        <end position="71"/>
    </location>
</feature>
<dbReference type="InterPro" id="IPR045340">
    <property type="entry name" value="DUF6533"/>
</dbReference>
<feature type="transmembrane region" description="Helical" evidence="1">
    <location>
        <begin position="116"/>
        <end position="136"/>
    </location>
</feature>
<feature type="transmembrane region" description="Helical" evidence="1">
    <location>
        <begin position="142"/>
        <end position="161"/>
    </location>
</feature>
<evidence type="ECO:0000259" key="2">
    <source>
        <dbReference type="Pfam" id="PF20151"/>
    </source>
</evidence>
<sequence length="204" mass="23235">MSAPSTTSYYPFDSEASTVFKATKTNNYLRVVFMTLLLYDHAITLDKEVEWIWTLRWRLPKIAFFLNRYVICPLIFNLIINRCFRGAFLSVEGVLTLLTAYKVFSYRNQMNQTVAMLARDSVIYFIVIFACLTLEIVESIDLAFVFDVATPAQCIGSIAVGRMMMNIRGLIMDDPEHTTHLQTLQFATRTHAGSEIEEGTGDEA</sequence>
<dbReference type="Pfam" id="PF20151">
    <property type="entry name" value="DUF6533"/>
    <property type="match status" value="1"/>
</dbReference>
<dbReference type="AlphaFoldDB" id="A0A0C3GG09"/>
<reference evidence="4" key="2">
    <citation type="submission" date="2015-01" db="EMBL/GenBank/DDBJ databases">
        <title>Evolutionary Origins and Diversification of the Mycorrhizal Mutualists.</title>
        <authorList>
            <consortium name="DOE Joint Genome Institute"/>
            <consortium name="Mycorrhizal Genomics Consortium"/>
            <person name="Kohler A."/>
            <person name="Kuo A."/>
            <person name="Nagy L.G."/>
            <person name="Floudas D."/>
            <person name="Copeland A."/>
            <person name="Barry K.W."/>
            <person name="Cichocki N."/>
            <person name="Veneault-Fourrey C."/>
            <person name="LaButti K."/>
            <person name="Lindquist E.A."/>
            <person name="Lipzen A."/>
            <person name="Lundell T."/>
            <person name="Morin E."/>
            <person name="Murat C."/>
            <person name="Riley R."/>
            <person name="Ohm R."/>
            <person name="Sun H."/>
            <person name="Tunlid A."/>
            <person name="Henrissat B."/>
            <person name="Grigoriev I.V."/>
            <person name="Hibbett D.S."/>
            <person name="Martin F."/>
        </authorList>
    </citation>
    <scope>NUCLEOTIDE SEQUENCE [LARGE SCALE GENOMIC DNA]</scope>
    <source>
        <strain evidence="4">F 1598</strain>
    </source>
</reference>
<dbReference type="InParanoid" id="A0A0C3GG09"/>
<keyword evidence="4" id="KW-1185">Reference proteome</keyword>
<proteinExistence type="predicted"/>
<gene>
    <name evidence="3" type="ORF">PILCRDRAFT_1925</name>
</gene>
<keyword evidence="1" id="KW-1133">Transmembrane helix</keyword>
<dbReference type="EMBL" id="KN832974">
    <property type="protein sequence ID" value="KIM89581.1"/>
    <property type="molecule type" value="Genomic_DNA"/>
</dbReference>
<protein>
    <recommendedName>
        <fullName evidence="2">DUF6533 domain-containing protein</fullName>
    </recommendedName>
</protein>
<organism evidence="3 4">
    <name type="scientific">Piloderma croceum (strain F 1598)</name>
    <dbReference type="NCBI Taxonomy" id="765440"/>
    <lineage>
        <taxon>Eukaryota</taxon>
        <taxon>Fungi</taxon>
        <taxon>Dikarya</taxon>
        <taxon>Basidiomycota</taxon>
        <taxon>Agaricomycotina</taxon>
        <taxon>Agaricomycetes</taxon>
        <taxon>Agaricomycetidae</taxon>
        <taxon>Atheliales</taxon>
        <taxon>Atheliaceae</taxon>
        <taxon>Piloderma</taxon>
    </lineage>
</organism>
<evidence type="ECO:0000256" key="1">
    <source>
        <dbReference type="SAM" id="Phobius"/>
    </source>
</evidence>
<evidence type="ECO:0000313" key="3">
    <source>
        <dbReference type="EMBL" id="KIM89581.1"/>
    </source>
</evidence>
<reference evidence="3 4" key="1">
    <citation type="submission" date="2014-04" db="EMBL/GenBank/DDBJ databases">
        <authorList>
            <consortium name="DOE Joint Genome Institute"/>
            <person name="Kuo A."/>
            <person name="Tarkka M."/>
            <person name="Buscot F."/>
            <person name="Kohler A."/>
            <person name="Nagy L.G."/>
            <person name="Floudas D."/>
            <person name="Copeland A."/>
            <person name="Barry K.W."/>
            <person name="Cichocki N."/>
            <person name="Veneault-Fourrey C."/>
            <person name="LaButti K."/>
            <person name="Lindquist E.A."/>
            <person name="Lipzen A."/>
            <person name="Lundell T."/>
            <person name="Morin E."/>
            <person name="Murat C."/>
            <person name="Sun H."/>
            <person name="Tunlid A."/>
            <person name="Henrissat B."/>
            <person name="Grigoriev I.V."/>
            <person name="Hibbett D.S."/>
            <person name="Martin F."/>
            <person name="Nordberg H.P."/>
            <person name="Cantor M.N."/>
            <person name="Hua S.X."/>
        </authorList>
    </citation>
    <scope>NUCLEOTIDE SEQUENCE [LARGE SCALE GENOMIC DNA]</scope>
    <source>
        <strain evidence="3 4">F 1598</strain>
    </source>
</reference>
<dbReference type="OrthoDB" id="2686513at2759"/>
<dbReference type="HOGENOM" id="CLU_035509_12_1_1"/>
<accession>A0A0C3GG09</accession>